<dbReference type="PROSITE" id="PS50219">
    <property type="entry name" value="CNH"/>
    <property type="match status" value="1"/>
</dbReference>
<dbReference type="InterPro" id="IPR032914">
    <property type="entry name" value="Vam6/VPS39/TRAP1"/>
</dbReference>
<feature type="domain" description="CNH" evidence="6">
    <location>
        <begin position="250"/>
        <end position="548"/>
    </location>
</feature>
<keyword evidence="2" id="KW-0813">Transport</keyword>
<keyword evidence="4" id="KW-0653">Protein transport</keyword>
<dbReference type="AlphaFoldDB" id="A0A1E4TV16"/>
<dbReference type="PANTHER" id="PTHR12894">
    <property type="entry name" value="CNH DOMAIN CONTAINING"/>
    <property type="match status" value="1"/>
</dbReference>
<keyword evidence="8" id="KW-1185">Reference proteome</keyword>
<protein>
    <recommendedName>
        <fullName evidence="6">CNH domain-containing protein</fullName>
    </recommendedName>
</protein>
<dbReference type="InterPro" id="IPR001180">
    <property type="entry name" value="CNH_dom"/>
</dbReference>
<reference evidence="8" key="1">
    <citation type="submission" date="2016-05" db="EMBL/GenBank/DDBJ databases">
        <title>Comparative genomics of biotechnologically important yeasts.</title>
        <authorList>
            <consortium name="DOE Joint Genome Institute"/>
            <person name="Riley R."/>
            <person name="Haridas S."/>
            <person name="Wolfe K.H."/>
            <person name="Lopes M.R."/>
            <person name="Hittinger C.T."/>
            <person name="Goker M."/>
            <person name="Salamov A."/>
            <person name="Wisecaver J."/>
            <person name="Long T.M."/>
            <person name="Aerts A.L."/>
            <person name="Barry K."/>
            <person name="Choi C."/>
            <person name="Clum A."/>
            <person name="Coughlan A.Y."/>
            <person name="Deshpande S."/>
            <person name="Douglass A.P."/>
            <person name="Hanson S.J."/>
            <person name="Klenk H.-P."/>
            <person name="Labutti K."/>
            <person name="Lapidus A."/>
            <person name="Lindquist E."/>
            <person name="Lipzen A."/>
            <person name="Meier-Kolthoff J.P."/>
            <person name="Ohm R.A."/>
            <person name="Otillar R.P."/>
            <person name="Pangilinan J."/>
            <person name="Peng Y."/>
            <person name="Rokas A."/>
            <person name="Rosa C.A."/>
            <person name="Scheuner C."/>
            <person name="Sibirny A.A."/>
            <person name="Slot J.C."/>
            <person name="Stielow J.B."/>
            <person name="Sun H."/>
            <person name="Kurtzman C.P."/>
            <person name="Blackwell M."/>
            <person name="Grigoriev I.V."/>
            <person name="Jeffries T.W."/>
        </authorList>
    </citation>
    <scope>NUCLEOTIDE SEQUENCE [LARGE SCALE GENOMIC DNA]</scope>
    <source>
        <strain evidence="8">NRRL Y-2460</strain>
    </source>
</reference>
<evidence type="ECO:0000313" key="7">
    <source>
        <dbReference type="EMBL" id="ODV95633.1"/>
    </source>
</evidence>
<evidence type="ECO:0000256" key="3">
    <source>
        <dbReference type="ARBA" id="ARBA00022490"/>
    </source>
</evidence>
<feature type="compositionally biased region" description="Low complexity" evidence="5">
    <location>
        <begin position="98"/>
        <end position="116"/>
    </location>
</feature>
<dbReference type="GO" id="GO:0005737">
    <property type="term" value="C:cytoplasm"/>
    <property type="evidence" value="ECO:0007669"/>
    <property type="project" value="UniProtKB-SubCell"/>
</dbReference>
<dbReference type="EMBL" id="KV454014">
    <property type="protein sequence ID" value="ODV95633.1"/>
    <property type="molecule type" value="Genomic_DNA"/>
</dbReference>
<feature type="region of interest" description="Disordered" evidence="5">
    <location>
        <begin position="1"/>
        <end position="209"/>
    </location>
</feature>
<dbReference type="GO" id="GO:0016020">
    <property type="term" value="C:membrane"/>
    <property type="evidence" value="ECO:0007669"/>
    <property type="project" value="TreeGrafter"/>
</dbReference>
<evidence type="ECO:0000313" key="8">
    <source>
        <dbReference type="Proteomes" id="UP000094236"/>
    </source>
</evidence>
<evidence type="ECO:0000259" key="6">
    <source>
        <dbReference type="PROSITE" id="PS50219"/>
    </source>
</evidence>
<evidence type="ECO:0000256" key="2">
    <source>
        <dbReference type="ARBA" id="ARBA00022448"/>
    </source>
</evidence>
<gene>
    <name evidence="7" type="ORF">PACTADRAFT_50329</name>
</gene>
<dbReference type="GO" id="GO:0015031">
    <property type="term" value="P:protein transport"/>
    <property type="evidence" value="ECO:0007669"/>
    <property type="project" value="UniProtKB-KW"/>
</dbReference>
<dbReference type="PANTHER" id="PTHR12894:SF27">
    <property type="entry name" value="TRANSFORMING GROWTH FACTOR-BETA RECEPTOR-ASSOCIATED PROTEIN 1"/>
    <property type="match status" value="1"/>
</dbReference>
<name>A0A1E4TV16_PACTA</name>
<evidence type="ECO:0000256" key="1">
    <source>
        <dbReference type="ARBA" id="ARBA00004496"/>
    </source>
</evidence>
<sequence length="1268" mass="144614">MAKRQKSKNRKNSKNGEVDVAGNNNHSDNNEDYAAGGNSKGNTQVENESIDSNNEESAETAKLPDNCTEETKESLSSDLSNNEVKESVPQDVIQENANENSPDDLNSNSNLELLPEMNHKETAEALEGVAEMEEEKEEKQQKGEIKVNNNNLDEKDVNTETDETSQNQDCKETAENSEAGVSSQKDFSENDNKEFDGKTDPVEDPKDNENKNLKLKEIHHDPIISSGPYSLVSLINSIPVENSEIPESQNAQVTSIESFDSNIYIGTSVGELLHYFKIDDEIGYMLISRQRFSETKTRQIKKIVLLPSISRALVLSGSILSCFMLPELSPANIGKIKDVNDISLDWDSFKLDLRNSNKIAEYDQTHGIVATLLTKKCIRLVRVASDSIKLIKDLNYPNSIAGIRRSNYAAAATQFGYDLVDMIRGQKIPLFPISTSFNKTENDDVSTSKKLALKPLIFPVGKREFLLSCGNTKEEPSMGMIVNTNGDISRGTIPWSSYPSSLIVDYPYAIAVLNSGNEVVIHSIHDQAQAQQITCDDKVKVSSVSHIFNFANDKIIELIRLSVLANNGDIKDYELKEKISDFDAKISKISNISSSSLLYGVKEGVKLFLPTPKLVRLVDLADKNANNTESVIEDLQDEIRISDNSTDYGKVESDFITLLIGLILVGDLQFDRAFDYWIDGNLDPRVLIFIFTKNIKYIYGGLLTFSSLAEKIRNVRTKIQAILNDEISDSGLKSKKSAVNEFYKLFLNGWMNKRSIFKGEDGHVIFKTLEVSLVLEYLSDNSFTNVHAINNFTDLIKEYVLIMKDETVNILLENKKFYVACKYYEHLGQASNSVNLFMKLLENEIQDDDFEIFFQRNDELKLENLIEFIVNNFDDEQSIWKYGEWLVTKHPKYAVKLFASSQLKCNINEHKVLTLLDKISEDSGGLKLSYLQVLVVEKSEIQFIGDLIIEILNKMLKLLDQDKNLQESLELLISKYRILKIPKSTFDKYWKIESLKTIKNNEFVKLHNNLCNFISIISRESKIITNKNENKNVLKTCESKLKINNNLPYLLILIIFKLGSYESCIDQLCQLTDFKSAETLAMTFKIPIEFVNFDHKIDHFIQEHNHPRNKLNFTQNKDKLIVPEEEVVEVVVEEEEEEETGNGVLTKDDSELNEKLLLQVFEHYLSLNDFNLIENFLNNHKIFKFNEHQEQNIDELFKKFEIILNKIPNNFPIFLINMFLSKNLIKINDNLNNSLMIKNLTRSENKRLKKIYKDIENSGNYYHANKPN</sequence>
<evidence type="ECO:0000256" key="5">
    <source>
        <dbReference type="SAM" id="MobiDB-lite"/>
    </source>
</evidence>
<keyword evidence="3" id="KW-0963">Cytoplasm</keyword>
<feature type="compositionally biased region" description="Basic and acidic residues" evidence="5">
    <location>
        <begin position="186"/>
        <end position="209"/>
    </location>
</feature>
<dbReference type="GO" id="GO:0006914">
    <property type="term" value="P:autophagy"/>
    <property type="evidence" value="ECO:0007669"/>
    <property type="project" value="TreeGrafter"/>
</dbReference>
<feature type="compositionally biased region" description="Basic residues" evidence="5">
    <location>
        <begin position="1"/>
        <end position="13"/>
    </location>
</feature>
<accession>A0A1E4TV16</accession>
<comment type="subcellular location">
    <subcellularLocation>
        <location evidence="1">Cytoplasm</location>
    </subcellularLocation>
</comment>
<proteinExistence type="predicted"/>
<dbReference type="GO" id="GO:0034058">
    <property type="term" value="P:endosomal vesicle fusion"/>
    <property type="evidence" value="ECO:0007669"/>
    <property type="project" value="TreeGrafter"/>
</dbReference>
<organism evidence="7 8">
    <name type="scientific">Pachysolen tannophilus NRRL Y-2460</name>
    <dbReference type="NCBI Taxonomy" id="669874"/>
    <lineage>
        <taxon>Eukaryota</taxon>
        <taxon>Fungi</taxon>
        <taxon>Dikarya</taxon>
        <taxon>Ascomycota</taxon>
        <taxon>Saccharomycotina</taxon>
        <taxon>Pichiomycetes</taxon>
        <taxon>Pachysolenaceae</taxon>
        <taxon>Pachysolen</taxon>
    </lineage>
</organism>
<dbReference type="STRING" id="669874.A0A1E4TV16"/>
<dbReference type="OrthoDB" id="5325112at2759"/>
<evidence type="ECO:0000256" key="4">
    <source>
        <dbReference type="ARBA" id="ARBA00022927"/>
    </source>
</evidence>
<dbReference type="Proteomes" id="UP000094236">
    <property type="component" value="Unassembled WGS sequence"/>
</dbReference>